<evidence type="ECO:0000259" key="3">
    <source>
        <dbReference type="PROSITE" id="PS50930"/>
    </source>
</evidence>
<dbReference type="InterPro" id="IPR051271">
    <property type="entry name" value="2C-system_Tx_regulators"/>
</dbReference>
<feature type="domain" description="Response regulatory" evidence="2">
    <location>
        <begin position="4"/>
        <end position="115"/>
    </location>
</feature>
<dbReference type="PANTHER" id="PTHR45526:SF1">
    <property type="entry name" value="TRANSCRIPTIONAL REGULATORY PROTEIN DCUR-RELATED"/>
    <property type="match status" value="1"/>
</dbReference>
<dbReference type="RefSeq" id="WP_253531266.1">
    <property type="nucleotide sequence ID" value="NZ_JAMZEL010000011.1"/>
</dbReference>
<dbReference type="Pfam" id="PF00072">
    <property type="entry name" value="Response_reg"/>
    <property type="match status" value="1"/>
</dbReference>
<name>A0ABT1FWQ3_9BACT</name>
<comment type="caution">
    <text evidence="4">The sequence shown here is derived from an EMBL/GenBank/DDBJ whole genome shotgun (WGS) entry which is preliminary data.</text>
</comment>
<evidence type="ECO:0000256" key="1">
    <source>
        <dbReference type="PROSITE-ProRule" id="PRU00169"/>
    </source>
</evidence>
<dbReference type="Gene3D" id="2.40.50.1020">
    <property type="entry name" value="LytTr DNA-binding domain"/>
    <property type="match status" value="1"/>
</dbReference>
<keyword evidence="5" id="KW-1185">Reference proteome</keyword>
<evidence type="ECO:0000313" key="4">
    <source>
        <dbReference type="EMBL" id="MCP1385128.1"/>
    </source>
</evidence>
<dbReference type="Proteomes" id="UP001204772">
    <property type="component" value="Unassembled WGS sequence"/>
</dbReference>
<dbReference type="InterPro" id="IPR001789">
    <property type="entry name" value="Sig_transdc_resp-reg_receiver"/>
</dbReference>
<dbReference type="InterPro" id="IPR011006">
    <property type="entry name" value="CheY-like_superfamily"/>
</dbReference>
<accession>A0ABT1FWQ3</accession>
<dbReference type="SMART" id="SM00850">
    <property type="entry name" value="LytTR"/>
    <property type="match status" value="1"/>
</dbReference>
<feature type="modified residue" description="4-aspartylphosphate" evidence="1">
    <location>
        <position position="55"/>
    </location>
</feature>
<keyword evidence="4" id="KW-0238">DNA-binding</keyword>
<dbReference type="Pfam" id="PF04397">
    <property type="entry name" value="LytTR"/>
    <property type="match status" value="1"/>
</dbReference>
<dbReference type="GO" id="GO:0003677">
    <property type="term" value="F:DNA binding"/>
    <property type="evidence" value="ECO:0007669"/>
    <property type="project" value="UniProtKB-KW"/>
</dbReference>
<dbReference type="PANTHER" id="PTHR45526">
    <property type="entry name" value="TRANSCRIPTIONAL REGULATORY PROTEIN DPIA"/>
    <property type="match status" value="1"/>
</dbReference>
<dbReference type="PROSITE" id="PS50110">
    <property type="entry name" value="RESPONSE_REGULATORY"/>
    <property type="match status" value="1"/>
</dbReference>
<organism evidence="4 5">
    <name type="scientific">Runella salmonicolor</name>
    <dbReference type="NCBI Taxonomy" id="2950278"/>
    <lineage>
        <taxon>Bacteria</taxon>
        <taxon>Pseudomonadati</taxon>
        <taxon>Bacteroidota</taxon>
        <taxon>Cytophagia</taxon>
        <taxon>Cytophagales</taxon>
        <taxon>Spirosomataceae</taxon>
        <taxon>Runella</taxon>
    </lineage>
</organism>
<proteinExistence type="predicted"/>
<dbReference type="InterPro" id="IPR007492">
    <property type="entry name" value="LytTR_DNA-bd_dom"/>
</dbReference>
<reference evidence="4 5" key="1">
    <citation type="submission" date="2022-06" db="EMBL/GenBank/DDBJ databases">
        <title>Runella sp. S5 genome sequencing.</title>
        <authorList>
            <person name="Park S."/>
        </authorList>
    </citation>
    <scope>NUCLEOTIDE SEQUENCE [LARGE SCALE GENOMIC DNA]</scope>
    <source>
        <strain evidence="4 5">S5</strain>
    </source>
</reference>
<evidence type="ECO:0000313" key="5">
    <source>
        <dbReference type="Proteomes" id="UP001204772"/>
    </source>
</evidence>
<feature type="domain" description="HTH LytTR-type" evidence="3">
    <location>
        <begin position="138"/>
        <end position="237"/>
    </location>
</feature>
<dbReference type="SMART" id="SM00448">
    <property type="entry name" value="REC"/>
    <property type="match status" value="1"/>
</dbReference>
<dbReference type="SUPFAM" id="SSF52172">
    <property type="entry name" value="CheY-like"/>
    <property type="match status" value="1"/>
</dbReference>
<evidence type="ECO:0000259" key="2">
    <source>
        <dbReference type="PROSITE" id="PS50110"/>
    </source>
</evidence>
<sequence length="238" mass="27180">MKMNCLLVDDEPEALAVLESYVRLVENLELVGKCENAIHAFSLLQDKQIDVLFLDIKMPQLLGTDFVRSLRHPPKIIFTTAYREYAVDGFDLDVTDYLLKPISFDRFLKAVAKLTKSDNNGGIDPEKMAYQPNKDAFLYFRADRKMIKVFTNDILYVESLKDYVKITTTNSNSLVVKQAISSLEEILPESHFVRIHRSYLVAIDKIKTYTSSHIEIGGTELPIGRLFQKGVERALKIV</sequence>
<dbReference type="Gene3D" id="3.40.50.2300">
    <property type="match status" value="1"/>
</dbReference>
<protein>
    <submittedName>
        <fullName evidence="4">LytTR family DNA-binding domain-containing protein</fullName>
    </submittedName>
</protein>
<gene>
    <name evidence="4" type="ORF">NCI00_22000</name>
</gene>
<keyword evidence="1" id="KW-0597">Phosphoprotein</keyword>
<dbReference type="EMBL" id="JAMZEL010000011">
    <property type="protein sequence ID" value="MCP1385128.1"/>
    <property type="molecule type" value="Genomic_DNA"/>
</dbReference>
<dbReference type="PROSITE" id="PS50930">
    <property type="entry name" value="HTH_LYTTR"/>
    <property type="match status" value="1"/>
</dbReference>